<reference evidence="1 2" key="1">
    <citation type="submission" date="2006-02" db="EMBL/GenBank/DDBJ databases">
        <authorList>
            <person name="Amann R."/>
            <person name="Ferriera S."/>
            <person name="Johnson J."/>
            <person name="Kravitz S."/>
            <person name="Halpern A."/>
            <person name="Remington K."/>
            <person name="Beeson K."/>
            <person name="Tran B."/>
            <person name="Rogers Y.-H."/>
            <person name="Friedman R."/>
            <person name="Venter J.C."/>
        </authorList>
    </citation>
    <scope>NUCLEOTIDE SEQUENCE [LARGE SCALE GENOMIC DNA]</scope>
    <source>
        <strain evidence="1 2">DSM 3645</strain>
    </source>
</reference>
<dbReference type="EMBL" id="AANZ01000029">
    <property type="protein sequence ID" value="EAQ77713.1"/>
    <property type="molecule type" value="Genomic_DNA"/>
</dbReference>
<gene>
    <name evidence="1" type="ORF">DSM3645_02061</name>
</gene>
<evidence type="ECO:0000313" key="1">
    <source>
        <dbReference type="EMBL" id="EAQ77713.1"/>
    </source>
</evidence>
<dbReference type="HOGENOM" id="CLU_3395321_0_0_0"/>
<proteinExistence type="predicted"/>
<accession>A4A0P7</accession>
<dbReference type="Proteomes" id="UP000004358">
    <property type="component" value="Unassembled WGS sequence"/>
</dbReference>
<sequence>MKQANFAQQFRTTSPLAQPTDIAGLVSRFDA</sequence>
<comment type="caution">
    <text evidence="1">The sequence shown here is derived from an EMBL/GenBank/DDBJ whole genome shotgun (WGS) entry which is preliminary data.</text>
</comment>
<dbReference type="AlphaFoldDB" id="A4A0P7"/>
<name>A4A0P7_9BACT</name>
<organism evidence="1 2">
    <name type="scientific">Blastopirellula marina DSM 3645</name>
    <dbReference type="NCBI Taxonomy" id="314230"/>
    <lineage>
        <taxon>Bacteria</taxon>
        <taxon>Pseudomonadati</taxon>
        <taxon>Planctomycetota</taxon>
        <taxon>Planctomycetia</taxon>
        <taxon>Pirellulales</taxon>
        <taxon>Pirellulaceae</taxon>
        <taxon>Blastopirellula</taxon>
    </lineage>
</organism>
<protein>
    <submittedName>
        <fullName evidence="1">Uncharacterized protein</fullName>
    </submittedName>
</protein>
<evidence type="ECO:0000313" key="2">
    <source>
        <dbReference type="Proteomes" id="UP000004358"/>
    </source>
</evidence>